<evidence type="ECO:0000313" key="3">
    <source>
        <dbReference type="Proteomes" id="UP000054018"/>
    </source>
</evidence>
<gene>
    <name evidence="2" type="ORF">PISMIDRAFT_114238</name>
</gene>
<feature type="region of interest" description="Disordered" evidence="1">
    <location>
        <begin position="136"/>
        <end position="165"/>
    </location>
</feature>
<accession>A0A0C9Z7V1</accession>
<evidence type="ECO:0008006" key="4">
    <source>
        <dbReference type="Google" id="ProtNLM"/>
    </source>
</evidence>
<dbReference type="AlphaFoldDB" id="A0A0C9Z7V1"/>
<feature type="compositionally biased region" description="Polar residues" evidence="1">
    <location>
        <begin position="254"/>
        <end position="272"/>
    </location>
</feature>
<protein>
    <recommendedName>
        <fullName evidence="4">SAM domain-containing protein</fullName>
    </recommendedName>
</protein>
<reference evidence="3" key="2">
    <citation type="submission" date="2015-01" db="EMBL/GenBank/DDBJ databases">
        <title>Evolutionary Origins and Diversification of the Mycorrhizal Mutualists.</title>
        <authorList>
            <consortium name="DOE Joint Genome Institute"/>
            <consortium name="Mycorrhizal Genomics Consortium"/>
            <person name="Kohler A."/>
            <person name="Kuo A."/>
            <person name="Nagy L.G."/>
            <person name="Floudas D."/>
            <person name="Copeland A."/>
            <person name="Barry K.W."/>
            <person name="Cichocki N."/>
            <person name="Veneault-Fourrey C."/>
            <person name="LaButti K."/>
            <person name="Lindquist E.A."/>
            <person name="Lipzen A."/>
            <person name="Lundell T."/>
            <person name="Morin E."/>
            <person name="Murat C."/>
            <person name="Riley R."/>
            <person name="Ohm R."/>
            <person name="Sun H."/>
            <person name="Tunlid A."/>
            <person name="Henrissat B."/>
            <person name="Grigoriev I.V."/>
            <person name="Hibbett D.S."/>
            <person name="Martin F."/>
        </authorList>
    </citation>
    <scope>NUCLEOTIDE SEQUENCE [LARGE SCALE GENOMIC DNA]</scope>
    <source>
        <strain evidence="3">441</strain>
    </source>
</reference>
<dbReference type="OrthoDB" id="2681472at2759"/>
<dbReference type="HOGENOM" id="CLU_033557_2_0_1"/>
<organism evidence="2 3">
    <name type="scientific">Pisolithus microcarpus 441</name>
    <dbReference type="NCBI Taxonomy" id="765257"/>
    <lineage>
        <taxon>Eukaryota</taxon>
        <taxon>Fungi</taxon>
        <taxon>Dikarya</taxon>
        <taxon>Basidiomycota</taxon>
        <taxon>Agaricomycotina</taxon>
        <taxon>Agaricomycetes</taxon>
        <taxon>Agaricomycetidae</taxon>
        <taxon>Boletales</taxon>
        <taxon>Sclerodermatineae</taxon>
        <taxon>Pisolithaceae</taxon>
        <taxon>Pisolithus</taxon>
    </lineage>
</organism>
<feature type="region of interest" description="Disordered" evidence="1">
    <location>
        <begin position="354"/>
        <end position="373"/>
    </location>
</feature>
<proteinExistence type="predicted"/>
<evidence type="ECO:0000313" key="2">
    <source>
        <dbReference type="EMBL" id="KIK15943.1"/>
    </source>
</evidence>
<dbReference type="EMBL" id="KN833871">
    <property type="protein sequence ID" value="KIK15943.1"/>
    <property type="molecule type" value="Genomic_DNA"/>
</dbReference>
<dbReference type="InterPro" id="IPR013761">
    <property type="entry name" value="SAM/pointed_sf"/>
</dbReference>
<name>A0A0C9Z7V1_9AGAM</name>
<dbReference type="Gene3D" id="1.10.150.50">
    <property type="entry name" value="Transcription Factor, Ets-1"/>
    <property type="match status" value="1"/>
</dbReference>
<sequence length="441" mass="49221">MSKSPTPEDDNEILQSFSVSLTVYTKVKKTTRGKATSKEEKSTKTKELLFAINDSNYLEFLRSILHKHGLKNYEVTEKKHFPLKYIPPKAKGQRTSDAIDVDNLSDYGEMVKKIYDESPLVVKVFVDMRHIEKLRRVSHSGGPGSENDSEPTTDSSVAKSVRGKKADLDQRLARWRLKLEKMYKNDHDEGLTYVGPLGAVPLTPAMIRDWCIALEDGQATIKVPPNIPSFDLANKAPILHPARKATAHLPSPSVDVNSLTSKGPATPCTPSRNPVAAPSSPPIPSPSQLTRFLQYAETNLGVRYAMSYKSILEMHRIGPDILPDVDDKLLSEFGISAGDAIRLKKGSMAWWNGPDAKRKRSDASASAEDAQQPAIKKRVSYNKKYHEGGGCRFTGPPMRKDDRNPDFQPELDYDFFYYCDTQKQWLPVPAGFVVDEDEPAD</sequence>
<feature type="region of interest" description="Disordered" evidence="1">
    <location>
        <begin position="249"/>
        <end position="284"/>
    </location>
</feature>
<keyword evidence="3" id="KW-1185">Reference proteome</keyword>
<evidence type="ECO:0000256" key="1">
    <source>
        <dbReference type="SAM" id="MobiDB-lite"/>
    </source>
</evidence>
<dbReference type="Proteomes" id="UP000054018">
    <property type="component" value="Unassembled WGS sequence"/>
</dbReference>
<reference evidence="2 3" key="1">
    <citation type="submission" date="2014-04" db="EMBL/GenBank/DDBJ databases">
        <authorList>
            <consortium name="DOE Joint Genome Institute"/>
            <person name="Kuo A."/>
            <person name="Kohler A."/>
            <person name="Costa M.D."/>
            <person name="Nagy L.G."/>
            <person name="Floudas D."/>
            <person name="Copeland A."/>
            <person name="Barry K.W."/>
            <person name="Cichocki N."/>
            <person name="Veneault-Fourrey C."/>
            <person name="LaButti K."/>
            <person name="Lindquist E.A."/>
            <person name="Lipzen A."/>
            <person name="Lundell T."/>
            <person name="Morin E."/>
            <person name="Murat C."/>
            <person name="Sun H."/>
            <person name="Tunlid A."/>
            <person name="Henrissat B."/>
            <person name="Grigoriev I.V."/>
            <person name="Hibbett D.S."/>
            <person name="Martin F."/>
            <person name="Nordberg H.P."/>
            <person name="Cantor M.N."/>
            <person name="Hua S.X."/>
        </authorList>
    </citation>
    <scope>NUCLEOTIDE SEQUENCE [LARGE SCALE GENOMIC DNA]</scope>
    <source>
        <strain evidence="2 3">441</strain>
    </source>
</reference>